<evidence type="ECO:0000256" key="4">
    <source>
        <dbReference type="ARBA" id="ARBA00022679"/>
    </source>
</evidence>
<dbReference type="GO" id="GO:0016020">
    <property type="term" value="C:membrane"/>
    <property type="evidence" value="ECO:0007669"/>
    <property type="project" value="UniProtKB-SubCell"/>
</dbReference>
<evidence type="ECO:0000256" key="6">
    <source>
        <dbReference type="ARBA" id="ARBA00022989"/>
    </source>
</evidence>
<comment type="pathway">
    <text evidence="2">Secondary metabolite biosynthesis.</text>
</comment>
<dbReference type="AlphaFoldDB" id="A0A0D2BH92"/>
<feature type="domain" description="Wax synthase" evidence="9">
    <location>
        <begin position="231"/>
        <end position="318"/>
    </location>
</feature>
<dbReference type="PANTHER" id="PTHR31595">
    <property type="entry name" value="LONG-CHAIN-ALCOHOL O-FATTY-ACYLTRANSFERASE 3-RELATED"/>
    <property type="match status" value="1"/>
</dbReference>
<dbReference type="PANTHER" id="PTHR31595:SF57">
    <property type="entry name" value="OS04G0481900 PROTEIN"/>
    <property type="match status" value="1"/>
</dbReference>
<evidence type="ECO:0000256" key="2">
    <source>
        <dbReference type="ARBA" id="ARBA00005179"/>
    </source>
</evidence>
<evidence type="ECO:0000256" key="3">
    <source>
        <dbReference type="ARBA" id="ARBA00007282"/>
    </source>
</evidence>
<reference evidence="10 11" key="1">
    <citation type="submission" date="2015-01" db="EMBL/GenBank/DDBJ databases">
        <title>The Genome Sequence of Exophiala spinifera CBS89968.</title>
        <authorList>
            <consortium name="The Broad Institute Genomics Platform"/>
            <person name="Cuomo C."/>
            <person name="de Hoog S."/>
            <person name="Gorbushina A."/>
            <person name="Stielow B."/>
            <person name="Teixiera M."/>
            <person name="Abouelleil A."/>
            <person name="Chapman S.B."/>
            <person name="Priest M."/>
            <person name="Young S.K."/>
            <person name="Wortman J."/>
            <person name="Nusbaum C."/>
            <person name="Birren B."/>
        </authorList>
    </citation>
    <scope>NUCLEOTIDE SEQUENCE [LARGE SCALE GENOMIC DNA]</scope>
    <source>
        <strain evidence="10 11">CBS 89968</strain>
    </source>
</reference>
<keyword evidence="5 8" id="KW-0812">Transmembrane</keyword>
<evidence type="ECO:0000313" key="10">
    <source>
        <dbReference type="EMBL" id="KIW18353.1"/>
    </source>
</evidence>
<dbReference type="HOGENOM" id="CLU_032731_1_1_1"/>
<comment type="similarity">
    <text evidence="3">Belongs to the wax synthase family.</text>
</comment>
<gene>
    <name evidence="10" type="ORF">PV08_02641</name>
</gene>
<feature type="transmembrane region" description="Helical" evidence="8">
    <location>
        <begin position="347"/>
        <end position="371"/>
    </location>
</feature>
<protein>
    <recommendedName>
        <fullName evidence="9">Wax synthase domain-containing protein</fullName>
    </recommendedName>
</protein>
<name>A0A0D2BH92_9EURO</name>
<dbReference type="RefSeq" id="XP_016238569.1">
    <property type="nucleotide sequence ID" value="XM_016376999.1"/>
</dbReference>
<evidence type="ECO:0000256" key="7">
    <source>
        <dbReference type="ARBA" id="ARBA00023136"/>
    </source>
</evidence>
<evidence type="ECO:0000256" key="5">
    <source>
        <dbReference type="ARBA" id="ARBA00022692"/>
    </source>
</evidence>
<dbReference type="EMBL" id="KN847493">
    <property type="protein sequence ID" value="KIW18353.1"/>
    <property type="molecule type" value="Genomic_DNA"/>
</dbReference>
<dbReference type="VEuPathDB" id="FungiDB:PV08_02641"/>
<dbReference type="InterPro" id="IPR044851">
    <property type="entry name" value="Wax_synthase"/>
</dbReference>
<dbReference type="InterPro" id="IPR032805">
    <property type="entry name" value="Wax_synthase_dom"/>
</dbReference>
<dbReference type="OrthoDB" id="1077582at2759"/>
<evidence type="ECO:0000256" key="1">
    <source>
        <dbReference type="ARBA" id="ARBA00004141"/>
    </source>
</evidence>
<evidence type="ECO:0000259" key="9">
    <source>
        <dbReference type="Pfam" id="PF13813"/>
    </source>
</evidence>
<dbReference type="Proteomes" id="UP000053328">
    <property type="component" value="Unassembled WGS sequence"/>
</dbReference>
<dbReference type="GO" id="GO:0006629">
    <property type="term" value="P:lipid metabolic process"/>
    <property type="evidence" value="ECO:0007669"/>
    <property type="project" value="InterPro"/>
</dbReference>
<keyword evidence="7 8" id="KW-0472">Membrane</keyword>
<sequence length="394" mass="44634">MDPRWFAPPNRPIRPVDSGAAAANGAAMLTLLLPPGPVRSAAGVPAILWIAYDLRRHTTGKIEQDYLNAINVFTCLMRYVDFCVVNVPEREFHRVRPDGGTEPENHVRNMTIRQKLRWGFDLFMTMRGVGWNWRVKNVEEVPVHLTRWQYVFQRLVSMGYCYLLMDVHEYLVEHSQFRTGVVGLDFFSIPLGRQVLLSWSVAVYSGCSMAIGYNLVSAVMVGSGLSSPQSWPFLFGSFAQKGYTLRNIWGSCWHQLHRRWFESANSLLLRMLKLTKGSLSSRYLQLYNAFFLSAVMHHVGSLNNPYSPMAWSQAAFFLMQPVAITCEDLAIHFGRKAGLQKTRKTKALGFAWVGLALSYTLRYAAAAFYAAGLGTARHPLVARIQLTRRIFGQV</sequence>
<keyword evidence="4" id="KW-0808">Transferase</keyword>
<comment type="subcellular location">
    <subcellularLocation>
        <location evidence="1">Membrane</location>
        <topology evidence="1">Multi-pass membrane protein</topology>
    </subcellularLocation>
</comment>
<keyword evidence="11" id="KW-1185">Reference proteome</keyword>
<evidence type="ECO:0000256" key="8">
    <source>
        <dbReference type="SAM" id="Phobius"/>
    </source>
</evidence>
<dbReference type="GO" id="GO:0008374">
    <property type="term" value="F:O-acyltransferase activity"/>
    <property type="evidence" value="ECO:0007669"/>
    <property type="project" value="InterPro"/>
</dbReference>
<accession>A0A0D2BH92</accession>
<dbReference type="Pfam" id="PF13813">
    <property type="entry name" value="MBOAT_2"/>
    <property type="match status" value="1"/>
</dbReference>
<proteinExistence type="inferred from homology"/>
<keyword evidence="6 8" id="KW-1133">Transmembrane helix</keyword>
<evidence type="ECO:0000313" key="11">
    <source>
        <dbReference type="Proteomes" id="UP000053328"/>
    </source>
</evidence>
<dbReference type="GeneID" id="27329724"/>
<organism evidence="10 11">
    <name type="scientific">Exophiala spinifera</name>
    <dbReference type="NCBI Taxonomy" id="91928"/>
    <lineage>
        <taxon>Eukaryota</taxon>
        <taxon>Fungi</taxon>
        <taxon>Dikarya</taxon>
        <taxon>Ascomycota</taxon>
        <taxon>Pezizomycotina</taxon>
        <taxon>Eurotiomycetes</taxon>
        <taxon>Chaetothyriomycetidae</taxon>
        <taxon>Chaetothyriales</taxon>
        <taxon>Herpotrichiellaceae</taxon>
        <taxon>Exophiala</taxon>
    </lineage>
</organism>